<dbReference type="InterPro" id="IPR007955">
    <property type="entry name" value="Bystin"/>
</dbReference>
<organism evidence="4 5">
    <name type="scientific">Pisolithus microcarpus 441</name>
    <dbReference type="NCBI Taxonomy" id="765257"/>
    <lineage>
        <taxon>Eukaryota</taxon>
        <taxon>Fungi</taxon>
        <taxon>Dikarya</taxon>
        <taxon>Basidiomycota</taxon>
        <taxon>Agaricomycotina</taxon>
        <taxon>Agaricomycetes</taxon>
        <taxon>Agaricomycetidae</taxon>
        <taxon>Boletales</taxon>
        <taxon>Sclerodermatineae</taxon>
        <taxon>Pisolithaceae</taxon>
        <taxon>Pisolithus</taxon>
    </lineage>
</organism>
<dbReference type="OrthoDB" id="275227at2759"/>
<feature type="domain" description="Manganese/iron superoxide dismutase C-terminal" evidence="3">
    <location>
        <begin position="593"/>
        <end position="649"/>
    </location>
</feature>
<dbReference type="PANTHER" id="PTHR12821:SF0">
    <property type="entry name" value="BYSTIN"/>
    <property type="match status" value="1"/>
</dbReference>
<evidence type="ECO:0000313" key="5">
    <source>
        <dbReference type="Proteomes" id="UP000054018"/>
    </source>
</evidence>
<evidence type="ECO:0000256" key="2">
    <source>
        <dbReference type="SAM" id="MobiDB-lite"/>
    </source>
</evidence>
<reference evidence="4 5" key="1">
    <citation type="submission" date="2014-04" db="EMBL/GenBank/DDBJ databases">
        <authorList>
            <consortium name="DOE Joint Genome Institute"/>
            <person name="Kuo A."/>
            <person name="Kohler A."/>
            <person name="Costa M.D."/>
            <person name="Nagy L.G."/>
            <person name="Floudas D."/>
            <person name="Copeland A."/>
            <person name="Barry K.W."/>
            <person name="Cichocki N."/>
            <person name="Veneault-Fourrey C."/>
            <person name="LaButti K."/>
            <person name="Lindquist E.A."/>
            <person name="Lipzen A."/>
            <person name="Lundell T."/>
            <person name="Morin E."/>
            <person name="Murat C."/>
            <person name="Sun H."/>
            <person name="Tunlid A."/>
            <person name="Henrissat B."/>
            <person name="Grigoriev I.V."/>
            <person name="Hibbett D.S."/>
            <person name="Martin F."/>
            <person name="Nordberg H.P."/>
            <person name="Cantor M.N."/>
            <person name="Hua S.X."/>
        </authorList>
    </citation>
    <scope>NUCLEOTIDE SEQUENCE [LARGE SCALE GENOMIC DNA]</scope>
    <source>
        <strain evidence="4 5">441</strain>
    </source>
</reference>
<evidence type="ECO:0000256" key="1">
    <source>
        <dbReference type="ARBA" id="ARBA00007114"/>
    </source>
</evidence>
<dbReference type="STRING" id="765257.A0A0C9ZPV1"/>
<dbReference type="SUPFAM" id="SSF54719">
    <property type="entry name" value="Fe,Mn superoxide dismutase (SOD), C-terminal domain"/>
    <property type="match status" value="1"/>
</dbReference>
<feature type="compositionally biased region" description="Basic and acidic residues" evidence="2">
    <location>
        <begin position="83"/>
        <end position="99"/>
    </location>
</feature>
<feature type="compositionally biased region" description="Basic and acidic residues" evidence="2">
    <location>
        <begin position="57"/>
        <end position="70"/>
    </location>
</feature>
<comment type="similarity">
    <text evidence="1">Belongs to the bystin family.</text>
</comment>
<dbReference type="EMBL" id="KN833747">
    <property type="protein sequence ID" value="KIK21773.1"/>
    <property type="molecule type" value="Genomic_DNA"/>
</dbReference>
<dbReference type="GO" id="GO:0006364">
    <property type="term" value="P:rRNA processing"/>
    <property type="evidence" value="ECO:0007669"/>
    <property type="project" value="TreeGrafter"/>
</dbReference>
<accession>A0A0C9ZPV1</accession>
<evidence type="ECO:0000313" key="4">
    <source>
        <dbReference type="EMBL" id="KIK21773.1"/>
    </source>
</evidence>
<dbReference type="InterPro" id="IPR019832">
    <property type="entry name" value="Mn/Fe_SOD_C"/>
</dbReference>
<keyword evidence="5" id="KW-1185">Reference proteome</keyword>
<dbReference type="InterPro" id="IPR036314">
    <property type="entry name" value="SOD_C_sf"/>
</dbReference>
<feature type="region of interest" description="Disordered" evidence="2">
    <location>
        <begin position="1"/>
        <end position="118"/>
    </location>
</feature>
<evidence type="ECO:0000259" key="3">
    <source>
        <dbReference type="Pfam" id="PF02777"/>
    </source>
</evidence>
<feature type="domain" description="Manganese/iron superoxide dismutase C-terminal" evidence="3">
    <location>
        <begin position="754"/>
        <end position="799"/>
    </location>
</feature>
<dbReference type="Pfam" id="PF02777">
    <property type="entry name" value="Sod_Fe_C"/>
    <property type="match status" value="2"/>
</dbReference>
<feature type="compositionally biased region" description="Low complexity" evidence="2">
    <location>
        <begin position="682"/>
        <end position="699"/>
    </location>
</feature>
<feature type="compositionally biased region" description="Basic residues" evidence="2">
    <location>
        <begin position="1"/>
        <end position="12"/>
    </location>
</feature>
<dbReference type="GO" id="GO:0005730">
    <property type="term" value="C:nucleolus"/>
    <property type="evidence" value="ECO:0007669"/>
    <property type="project" value="TreeGrafter"/>
</dbReference>
<dbReference type="Gene3D" id="3.55.40.20">
    <property type="entry name" value="Iron/manganese superoxide dismutase, C-terminal domain"/>
    <property type="match status" value="1"/>
</dbReference>
<dbReference type="GO" id="GO:0004784">
    <property type="term" value="F:superoxide dismutase activity"/>
    <property type="evidence" value="ECO:0007669"/>
    <property type="project" value="InterPro"/>
</dbReference>
<dbReference type="Pfam" id="PF05291">
    <property type="entry name" value="Bystin"/>
    <property type="match status" value="1"/>
</dbReference>
<protein>
    <recommendedName>
        <fullName evidence="3">Manganese/iron superoxide dismutase C-terminal domain-containing protein</fullName>
    </recommendedName>
</protein>
<name>A0A0C9ZPV1_9AGAM</name>
<dbReference type="AlphaFoldDB" id="A0A0C9ZPV1"/>
<dbReference type="GO" id="GO:0046872">
    <property type="term" value="F:metal ion binding"/>
    <property type="evidence" value="ECO:0007669"/>
    <property type="project" value="InterPro"/>
</dbReference>
<dbReference type="PANTHER" id="PTHR12821">
    <property type="entry name" value="BYSTIN"/>
    <property type="match status" value="1"/>
</dbReference>
<sequence length="810" mass="89892">MPRAQKSAKPRHGPLLNQIHEDELVAKYGRVSQPGKRNKSRKSRSDDEDGEVILDPKTSRRIFELARDQQDELEIPDDEAEETSPHADTRLQPRSRPDDALSEDSEEEEIGEDMSDVGDAEDMFVASHGGRKQLDSTDMQTLDTLLPANIGERRTLADVIFSKLESAKRPDGVAVVQTVHQDRECPDPALGLDPRLVEAYSKLAVFLHGYKSGPLPKLFKVIPTLPAWARILSLTKPEEWSPHACRAATRIFVSTMKPPQAQLFLSVVLLDAIREDIQSNKKLNVQYYEALKRALYKPGAFFKGIVFPMLENGCTLKEAAVVASIVAKKKVPVLHSAAALLRIAQMDYAAPSSPLYAHEDLVRSESNGDQGTPLLCHLSAANQRLGQQSLKSKCLYGGGYLSKDQLPVVLDKGVKRHHDGGVDIHPRKLYTKKCSTIEPRDFHMVVSATEVSDATGVFDDFAGAIVSVGCHLKFYTVNGEGLPGRVTRRTLHTRKELPYKIEDGLGNFMSPRTLQMVAEEYQQGLLDRLNEYLRDTDDRRKTIAQVVLDTAERPDKTMTFRYASHALNNSFFLNCLRPPTGDFGETDVERSMLGPAVRKQFGNFDTLRSQFSAAVLGMSGSGYVWFVTDAKGNLAFVPTFAAGTLLVRSRTGTVDPLTQPVLGEGPDIPLPNQNNHHSIDQPPSSGSGTTPTSPTTGTSYELPPRPPNPLSRMLHTSVSSQNLFSSHARSVYDPATGTTPLGFMNDADMRDLKTIGEHIYPLFCVSVHEHCWLLDHGIWGKEKYLKEFWSVVDWQQVVRRFDTFPATGNI</sequence>
<reference evidence="5" key="2">
    <citation type="submission" date="2015-01" db="EMBL/GenBank/DDBJ databases">
        <title>Evolutionary Origins and Diversification of the Mycorrhizal Mutualists.</title>
        <authorList>
            <consortium name="DOE Joint Genome Institute"/>
            <consortium name="Mycorrhizal Genomics Consortium"/>
            <person name="Kohler A."/>
            <person name="Kuo A."/>
            <person name="Nagy L.G."/>
            <person name="Floudas D."/>
            <person name="Copeland A."/>
            <person name="Barry K.W."/>
            <person name="Cichocki N."/>
            <person name="Veneault-Fourrey C."/>
            <person name="LaButti K."/>
            <person name="Lindquist E.A."/>
            <person name="Lipzen A."/>
            <person name="Lundell T."/>
            <person name="Morin E."/>
            <person name="Murat C."/>
            <person name="Riley R."/>
            <person name="Ohm R."/>
            <person name="Sun H."/>
            <person name="Tunlid A."/>
            <person name="Henrissat B."/>
            <person name="Grigoriev I.V."/>
            <person name="Hibbett D.S."/>
            <person name="Martin F."/>
        </authorList>
    </citation>
    <scope>NUCLEOTIDE SEQUENCE [LARGE SCALE GENOMIC DNA]</scope>
    <source>
        <strain evidence="5">441</strain>
    </source>
</reference>
<feature type="compositionally biased region" description="Acidic residues" evidence="2">
    <location>
        <begin position="100"/>
        <end position="118"/>
    </location>
</feature>
<proteinExistence type="inferred from homology"/>
<dbReference type="Proteomes" id="UP000054018">
    <property type="component" value="Unassembled WGS sequence"/>
</dbReference>
<dbReference type="InterPro" id="IPR036324">
    <property type="entry name" value="Mn/Fe_SOD_N_sf"/>
</dbReference>
<gene>
    <name evidence="4" type="ORF">PISMIDRAFT_681052</name>
</gene>
<dbReference type="GO" id="GO:0030688">
    <property type="term" value="C:preribosome, small subunit precursor"/>
    <property type="evidence" value="ECO:0007669"/>
    <property type="project" value="TreeGrafter"/>
</dbReference>
<dbReference type="GO" id="GO:0005737">
    <property type="term" value="C:cytoplasm"/>
    <property type="evidence" value="ECO:0007669"/>
    <property type="project" value="TreeGrafter"/>
</dbReference>
<dbReference type="GO" id="GO:0030515">
    <property type="term" value="F:snoRNA binding"/>
    <property type="evidence" value="ECO:0007669"/>
    <property type="project" value="TreeGrafter"/>
</dbReference>
<feature type="region of interest" description="Disordered" evidence="2">
    <location>
        <begin position="657"/>
        <end position="712"/>
    </location>
</feature>
<dbReference type="SUPFAM" id="SSF46609">
    <property type="entry name" value="Fe,Mn superoxide dismutase (SOD), N-terminal domain"/>
    <property type="match status" value="1"/>
</dbReference>
<feature type="compositionally biased region" description="Acidic residues" evidence="2">
    <location>
        <begin position="71"/>
        <end position="82"/>
    </location>
</feature>
<dbReference type="HOGENOM" id="CLU_348193_0_0_1"/>